<dbReference type="Gene3D" id="3.40.50.150">
    <property type="entry name" value="Vaccinia Virus protein VP39"/>
    <property type="match status" value="1"/>
</dbReference>
<dbReference type="GO" id="GO:0032259">
    <property type="term" value="P:methylation"/>
    <property type="evidence" value="ECO:0007669"/>
    <property type="project" value="UniProtKB-KW"/>
</dbReference>
<dbReference type="Pfam" id="PF13489">
    <property type="entry name" value="Methyltransf_23"/>
    <property type="match status" value="1"/>
</dbReference>
<dbReference type="GO" id="GO:0030798">
    <property type="term" value="F:trans-aconitate 2-methyltransferase activity"/>
    <property type="evidence" value="ECO:0007669"/>
    <property type="project" value="UniProtKB-EC"/>
</dbReference>
<dbReference type="InterPro" id="IPR029063">
    <property type="entry name" value="SAM-dependent_MTases_sf"/>
</dbReference>
<reference evidence="1 2" key="1">
    <citation type="submission" date="2021-12" db="EMBL/GenBank/DDBJ databases">
        <title>Genome sequence of Kibdelosporangium philippinense ATCC 49844.</title>
        <authorList>
            <person name="Fedorov E.A."/>
            <person name="Omeragic M."/>
            <person name="Shalygina K.F."/>
            <person name="Maclea K.S."/>
        </authorList>
    </citation>
    <scope>NUCLEOTIDE SEQUENCE [LARGE SCALE GENOMIC DNA]</scope>
    <source>
        <strain evidence="1 2">ATCC 49844</strain>
    </source>
</reference>
<keyword evidence="2" id="KW-1185">Reference proteome</keyword>
<dbReference type="CDD" id="cd02440">
    <property type="entry name" value="AdoMet_MTases"/>
    <property type="match status" value="1"/>
</dbReference>
<protein>
    <submittedName>
        <fullName evidence="1">Trans-aconitate 2-methyltransferase</fullName>
        <ecNumber evidence="1">2.1.1.144</ecNumber>
    </submittedName>
</protein>
<organism evidence="1 2">
    <name type="scientific">Kibdelosporangium philippinense</name>
    <dbReference type="NCBI Taxonomy" id="211113"/>
    <lineage>
        <taxon>Bacteria</taxon>
        <taxon>Bacillati</taxon>
        <taxon>Actinomycetota</taxon>
        <taxon>Actinomycetes</taxon>
        <taxon>Pseudonocardiales</taxon>
        <taxon>Pseudonocardiaceae</taxon>
        <taxon>Kibdelosporangium</taxon>
    </lineage>
</organism>
<dbReference type="PANTHER" id="PTHR43861:SF1">
    <property type="entry name" value="TRANS-ACONITATE 2-METHYLTRANSFERASE"/>
    <property type="match status" value="1"/>
</dbReference>
<evidence type="ECO:0000313" key="2">
    <source>
        <dbReference type="Proteomes" id="UP001521150"/>
    </source>
</evidence>
<dbReference type="PANTHER" id="PTHR43861">
    <property type="entry name" value="TRANS-ACONITATE 2-METHYLTRANSFERASE-RELATED"/>
    <property type="match status" value="1"/>
</dbReference>
<keyword evidence="1" id="KW-0808">Transferase</keyword>
<sequence length="251" mass="27961">MWDPDKYLTFADHRARPFYELIARIQAETPRRLVDLGCGPGNLTAVLADRWPSATVEALDSSPEMVDAARARGIDAHVGDVVTWKPQPDTDIVVTNAVLQWVPGHPDILRRWTKELPSGAWIAMQVPGNFDGPSHTLVRELVAGKWRSRIGEADIRPSDAVLTPTGYADLFDGCEVDTWESTYTQVLTGDDPVLEWISGTALRPIKAALSADEWAQFRADLAPALREAYPRRADGRTWFPFRRVFAVVQVS</sequence>
<gene>
    <name evidence="1" type="ORF">LWC34_53955</name>
</gene>
<dbReference type="RefSeq" id="WP_233734422.1">
    <property type="nucleotide sequence ID" value="NZ_JAJVCN010000005.1"/>
</dbReference>
<keyword evidence="1" id="KW-0489">Methyltransferase</keyword>
<dbReference type="EC" id="2.1.1.144" evidence="1"/>
<name>A0ABS8ZVQ4_9PSEU</name>
<evidence type="ECO:0000313" key="1">
    <source>
        <dbReference type="EMBL" id="MCE7011664.1"/>
    </source>
</evidence>
<dbReference type="EMBL" id="JAJVCN010000005">
    <property type="protein sequence ID" value="MCE7011664.1"/>
    <property type="molecule type" value="Genomic_DNA"/>
</dbReference>
<accession>A0ABS8ZVQ4</accession>
<dbReference type="SUPFAM" id="SSF53335">
    <property type="entry name" value="S-adenosyl-L-methionine-dependent methyltransferases"/>
    <property type="match status" value="1"/>
</dbReference>
<dbReference type="Proteomes" id="UP001521150">
    <property type="component" value="Unassembled WGS sequence"/>
</dbReference>
<proteinExistence type="predicted"/>
<dbReference type="Gene3D" id="1.10.150.290">
    <property type="entry name" value="S-adenosyl-L-methionine-dependent methyltransferases"/>
    <property type="match status" value="1"/>
</dbReference>
<dbReference type="NCBIfam" id="NF010703">
    <property type="entry name" value="PRK14103.1"/>
    <property type="match status" value="1"/>
</dbReference>
<comment type="caution">
    <text evidence="1">The sequence shown here is derived from an EMBL/GenBank/DDBJ whole genome shotgun (WGS) entry which is preliminary data.</text>
</comment>
<dbReference type="InterPro" id="IPR023149">
    <property type="entry name" value="Trans_acon_MeTrfase_C"/>
</dbReference>